<proteinExistence type="predicted"/>
<name>A0A6C2YQ10_9BACT</name>
<dbReference type="InParanoid" id="A0A6C2YQ10"/>
<organism evidence="1">
    <name type="scientific">Tuwongella immobilis</name>
    <dbReference type="NCBI Taxonomy" id="692036"/>
    <lineage>
        <taxon>Bacteria</taxon>
        <taxon>Pseudomonadati</taxon>
        <taxon>Planctomycetota</taxon>
        <taxon>Planctomycetia</taxon>
        <taxon>Gemmatales</taxon>
        <taxon>Gemmataceae</taxon>
        <taxon>Tuwongella</taxon>
    </lineage>
</organism>
<dbReference type="EMBL" id="LR586016">
    <property type="protein sequence ID" value="VIP03401.1"/>
    <property type="molecule type" value="Genomic_DNA"/>
</dbReference>
<evidence type="ECO:0000313" key="1">
    <source>
        <dbReference type="EMBL" id="VIP03401.1"/>
    </source>
</evidence>
<dbReference type="EMBL" id="LR593887">
    <property type="protein sequence ID" value="VTS04174.1"/>
    <property type="molecule type" value="Genomic_DNA"/>
</dbReference>
<evidence type="ECO:0000313" key="2">
    <source>
        <dbReference type="Proteomes" id="UP000464378"/>
    </source>
</evidence>
<sequence length="67" mass="7424">MPIGECFPECDAFRADSQSIGRILDVTSMDDLTRAGQQGRTDSKIRKVGNRKPTSLRSSLNQKIIDV</sequence>
<dbReference type="Proteomes" id="UP000464378">
    <property type="component" value="Chromosome"/>
</dbReference>
<accession>A0A6C2YQ10</accession>
<dbReference type="AlphaFoldDB" id="A0A6C2YQ10"/>
<dbReference type="KEGG" id="tim:GMBLW1_05590"/>
<gene>
    <name evidence="1" type="ORF">GMBLW1_05590</name>
</gene>
<protein>
    <submittedName>
        <fullName evidence="1">Uncharacterized protein</fullName>
    </submittedName>
</protein>
<keyword evidence="2" id="KW-1185">Reference proteome</keyword>
<reference evidence="1" key="1">
    <citation type="submission" date="2019-04" db="EMBL/GenBank/DDBJ databases">
        <authorList>
            <consortium name="Science for Life Laboratories"/>
        </authorList>
    </citation>
    <scope>NUCLEOTIDE SEQUENCE</scope>
    <source>
        <strain evidence="1">MBLW1</strain>
    </source>
</reference>